<sequence>MMKITTYFKHYIIVCMIIAFSSINTAEAQDDMQKIQIDFTMPNGFVRHLLIGFTPDNSATDGVDYGYDAINRDIFPDDLNWLIDNNRYVIQGVGEFDDTKKYPLGMFLQNSGNIKIKLAGTYNFSSSTNMYIYDSEMETYSKINDKDFDSYMTSGEYTDRFYLAFKESTESSVAKNSLSTNDEILASTKVHYSNKSNELIISTNNNVKIEAIDIYNIASQNLYSKKTAAYSDFKIPLTLNSNTYYIINMLTNKGLLTKKIMVL</sequence>
<proteinExistence type="predicted"/>
<evidence type="ECO:0000313" key="2">
    <source>
        <dbReference type="EMBL" id="TWO30722.1"/>
    </source>
</evidence>
<protein>
    <recommendedName>
        <fullName evidence="4">T9SS type A sorting domain-containing protein</fullName>
    </recommendedName>
</protein>
<dbReference type="RefSeq" id="WP_133355178.1">
    <property type="nucleotide sequence ID" value="NZ_SMZJ02000017.1"/>
</dbReference>
<gene>
    <name evidence="2" type="ORF">E1J38_014620</name>
</gene>
<feature type="signal peptide" evidence="1">
    <location>
        <begin position="1"/>
        <end position="26"/>
    </location>
</feature>
<evidence type="ECO:0000256" key="1">
    <source>
        <dbReference type="SAM" id="SignalP"/>
    </source>
</evidence>
<evidence type="ECO:0008006" key="4">
    <source>
        <dbReference type="Google" id="ProtNLM"/>
    </source>
</evidence>
<accession>A0A562Y8Y8</accession>
<dbReference type="Proteomes" id="UP000295814">
    <property type="component" value="Unassembled WGS sequence"/>
</dbReference>
<reference evidence="2 3" key="1">
    <citation type="submission" date="2019-03" db="EMBL/GenBank/DDBJ databases">
        <authorList>
            <person name="Zhong Y.L."/>
        </authorList>
    </citation>
    <scope>NUCLEOTIDE SEQUENCE [LARGE SCALE GENOMIC DNA]</scope>
    <source>
        <strain evidence="2 3">W255</strain>
    </source>
</reference>
<keyword evidence="1" id="KW-0732">Signal</keyword>
<feature type="chain" id="PRO_5022932469" description="T9SS type A sorting domain-containing protein" evidence="1">
    <location>
        <begin position="27"/>
        <end position="263"/>
    </location>
</feature>
<organism evidence="2 3">
    <name type="scientific">Seonamhaeicola sediminis</name>
    <dbReference type="NCBI Taxonomy" id="2528206"/>
    <lineage>
        <taxon>Bacteria</taxon>
        <taxon>Pseudomonadati</taxon>
        <taxon>Bacteroidota</taxon>
        <taxon>Flavobacteriia</taxon>
        <taxon>Flavobacteriales</taxon>
        <taxon>Flavobacteriaceae</taxon>
    </lineage>
</organism>
<dbReference type="OrthoDB" id="1418027at2"/>
<comment type="caution">
    <text evidence="2">The sequence shown here is derived from an EMBL/GenBank/DDBJ whole genome shotgun (WGS) entry which is preliminary data.</text>
</comment>
<dbReference type="AlphaFoldDB" id="A0A562Y8Y8"/>
<name>A0A562Y8Y8_9FLAO</name>
<keyword evidence="3" id="KW-1185">Reference proteome</keyword>
<dbReference type="EMBL" id="SMZJ02000017">
    <property type="protein sequence ID" value="TWO30722.1"/>
    <property type="molecule type" value="Genomic_DNA"/>
</dbReference>
<reference evidence="2 3" key="2">
    <citation type="submission" date="2019-07" db="EMBL/GenBank/DDBJ databases">
        <title>Seonamhaeicola sp. W255 draft genome.</title>
        <authorList>
            <person name="Zhang X.-Y."/>
            <person name="Zhang R."/>
            <person name="Zhong Y.-L."/>
            <person name="Du Z.-J."/>
        </authorList>
    </citation>
    <scope>NUCLEOTIDE SEQUENCE [LARGE SCALE GENOMIC DNA]</scope>
    <source>
        <strain evidence="2 3">W255</strain>
    </source>
</reference>
<evidence type="ECO:0000313" key="3">
    <source>
        <dbReference type="Proteomes" id="UP000295814"/>
    </source>
</evidence>